<evidence type="ECO:0000313" key="3">
    <source>
        <dbReference type="EMBL" id="EDU99549.1"/>
    </source>
</evidence>
<dbReference type="InterPro" id="IPR036866">
    <property type="entry name" value="RibonucZ/Hydroxyglut_hydro"/>
</dbReference>
<dbReference type="InterPro" id="IPR050114">
    <property type="entry name" value="UPF0173_UPF0282_UlaG_hydrolase"/>
</dbReference>
<dbReference type="SUPFAM" id="SSF56281">
    <property type="entry name" value="Metallo-hydrolase/oxidoreductase"/>
    <property type="match status" value="1"/>
</dbReference>
<accession>B3JN81</accession>
<dbReference type="Proteomes" id="UP000003146">
    <property type="component" value="Unassembled WGS sequence"/>
</dbReference>
<dbReference type="Gene3D" id="3.60.15.10">
    <property type="entry name" value="Ribonuclease Z/Hydroxyacylglutathione hydrolase-like"/>
    <property type="match status" value="1"/>
</dbReference>
<feature type="domain" description="Metallo-beta-lactamase" evidence="2">
    <location>
        <begin position="23"/>
        <end position="220"/>
    </location>
</feature>
<dbReference type="HOGENOM" id="CLU_096448_0_0_10"/>
<comment type="caution">
    <text evidence="3">The sequence shown here is derived from an EMBL/GenBank/DDBJ whole genome shotgun (WGS) entry which is preliminary data.</text>
</comment>
<name>B3JN81_9BACT</name>
<keyword evidence="1" id="KW-0378">Hydrolase</keyword>
<dbReference type="Pfam" id="PF12706">
    <property type="entry name" value="Lactamase_B_2"/>
    <property type="match status" value="1"/>
</dbReference>
<protein>
    <recommendedName>
        <fullName evidence="2">Metallo-beta-lactamase domain-containing protein</fullName>
    </recommendedName>
</protein>
<dbReference type="InterPro" id="IPR001279">
    <property type="entry name" value="Metallo-B-lactamas"/>
</dbReference>
<dbReference type="eggNOG" id="COG2220">
    <property type="taxonomic scope" value="Bacteria"/>
</dbReference>
<dbReference type="PANTHER" id="PTHR43546">
    <property type="entry name" value="UPF0173 METAL-DEPENDENT HYDROLASE MJ1163-RELATED"/>
    <property type="match status" value="1"/>
</dbReference>
<evidence type="ECO:0000256" key="1">
    <source>
        <dbReference type="ARBA" id="ARBA00022801"/>
    </source>
</evidence>
<evidence type="ECO:0000259" key="2">
    <source>
        <dbReference type="Pfam" id="PF12706"/>
    </source>
</evidence>
<dbReference type="AlphaFoldDB" id="B3JN81"/>
<sequence>MMKKTTTIRLVRNATLRINYAGHNILVDPFFADKGTIQSALGVYKSPRVYLVMPVSEITEGVNFVLQTHIHPDHYDETVKRHLSKDILYYTQPQDKATVEQDGFTRVEVIEDKTTMGGMTIHRVSGHHGFGKIGEIMGPVSGYVLTSEDCPTVYIMGDCKWEACIRETVERFNPDYIVVNSGGAVFPEFSKVDGCIIPDEAEVMQMLDELPTHIKLIAVHMDAIDHCQTTREILRNEAWHHGADMNRLIIPEDGETIKL</sequence>
<dbReference type="EMBL" id="ABIY02000116">
    <property type="protein sequence ID" value="EDU99549.1"/>
    <property type="molecule type" value="Genomic_DNA"/>
</dbReference>
<proteinExistence type="predicted"/>
<evidence type="ECO:0000313" key="4">
    <source>
        <dbReference type="Proteomes" id="UP000003146"/>
    </source>
</evidence>
<reference evidence="3 4" key="1">
    <citation type="submission" date="2008-04" db="EMBL/GenBank/DDBJ databases">
        <title>Draft genome sequence of Bacteroides coprocola (DSM 17136).</title>
        <authorList>
            <person name="Sudarsanam P."/>
            <person name="Ley R."/>
            <person name="Guruge J."/>
            <person name="Turnbaugh P.J."/>
            <person name="Mahowald M."/>
            <person name="Liep D."/>
            <person name="Gordon J."/>
        </authorList>
    </citation>
    <scope>NUCLEOTIDE SEQUENCE [LARGE SCALE GENOMIC DNA]</scope>
    <source>
        <strain evidence="3 4">DSM 17136</strain>
    </source>
</reference>
<dbReference type="GO" id="GO:0016787">
    <property type="term" value="F:hydrolase activity"/>
    <property type="evidence" value="ECO:0007669"/>
    <property type="project" value="UniProtKB-KW"/>
</dbReference>
<gene>
    <name evidence="3" type="ORF">BACCOP_03393</name>
</gene>
<organism evidence="3 4">
    <name type="scientific">Phocaeicola coprocola DSM 17136</name>
    <dbReference type="NCBI Taxonomy" id="470145"/>
    <lineage>
        <taxon>Bacteria</taxon>
        <taxon>Pseudomonadati</taxon>
        <taxon>Bacteroidota</taxon>
        <taxon>Bacteroidia</taxon>
        <taxon>Bacteroidales</taxon>
        <taxon>Bacteroidaceae</taxon>
        <taxon>Phocaeicola</taxon>
    </lineage>
</organism>
<reference evidence="3 4" key="2">
    <citation type="submission" date="2008-04" db="EMBL/GenBank/DDBJ databases">
        <authorList>
            <person name="Fulton L."/>
            <person name="Clifton S."/>
            <person name="Fulton B."/>
            <person name="Xu J."/>
            <person name="Minx P."/>
            <person name="Pepin K.H."/>
            <person name="Johnson M."/>
            <person name="Thiruvilangam P."/>
            <person name="Bhonagiri V."/>
            <person name="Nash W.E."/>
            <person name="Mardis E.R."/>
            <person name="Wilson R.K."/>
        </authorList>
    </citation>
    <scope>NUCLEOTIDE SEQUENCE [LARGE SCALE GENOMIC DNA]</scope>
    <source>
        <strain evidence="3 4">DSM 17136</strain>
    </source>
</reference>
<dbReference type="PANTHER" id="PTHR43546:SF9">
    <property type="entry name" value="L-ASCORBATE-6-PHOSPHATE LACTONASE ULAG-RELATED"/>
    <property type="match status" value="1"/>
</dbReference>
<dbReference type="STRING" id="470145.BACCOP_03393"/>